<dbReference type="RefSeq" id="WP_123304274.1">
    <property type="nucleotide sequence ID" value="NZ_RKHK01000001.1"/>
</dbReference>
<dbReference type="EMBL" id="RKHK01000001">
    <property type="protein sequence ID" value="ROR73915.1"/>
    <property type="molecule type" value="Genomic_DNA"/>
</dbReference>
<dbReference type="AlphaFoldDB" id="A0A3N2BFA3"/>
<accession>A0A3N2BFA3</accession>
<sequence>MRRRGIKTNRRRALRVVVAVTGVAVLAACLIEGPTDGPNTRGSSDDATSAVDASRDADEVLERYGIALPESASTPQLELLPENVGRDEGYRLSFTVEPDEVEQLCADINGPLPAPRLTETRAEVLGVEEPPDGAQLCSGSRPENLRQQIQLLYAGDPAEVTLALYLMPVR</sequence>
<gene>
    <name evidence="2" type="ORF">EDD31_2310</name>
</gene>
<name>A0A3N2BFA3_9MICO</name>
<protein>
    <submittedName>
        <fullName evidence="2">Uncharacterized protein</fullName>
    </submittedName>
</protein>
<feature type="region of interest" description="Disordered" evidence="1">
    <location>
        <begin position="32"/>
        <end position="55"/>
    </location>
</feature>
<evidence type="ECO:0000313" key="2">
    <source>
        <dbReference type="EMBL" id="ROR73915.1"/>
    </source>
</evidence>
<dbReference type="OrthoDB" id="9804907at2"/>
<dbReference type="PROSITE" id="PS51257">
    <property type="entry name" value="PROKAR_LIPOPROTEIN"/>
    <property type="match status" value="1"/>
</dbReference>
<proteinExistence type="predicted"/>
<organism evidence="2 3">
    <name type="scientific">Bogoriella caseilytica</name>
    <dbReference type="NCBI Taxonomy" id="56055"/>
    <lineage>
        <taxon>Bacteria</taxon>
        <taxon>Bacillati</taxon>
        <taxon>Actinomycetota</taxon>
        <taxon>Actinomycetes</taxon>
        <taxon>Micrococcales</taxon>
        <taxon>Bogoriellaceae</taxon>
        <taxon>Bogoriella</taxon>
    </lineage>
</organism>
<dbReference type="Proteomes" id="UP000280668">
    <property type="component" value="Unassembled WGS sequence"/>
</dbReference>
<comment type="caution">
    <text evidence="2">The sequence shown here is derived from an EMBL/GenBank/DDBJ whole genome shotgun (WGS) entry which is preliminary data.</text>
</comment>
<evidence type="ECO:0000256" key="1">
    <source>
        <dbReference type="SAM" id="MobiDB-lite"/>
    </source>
</evidence>
<reference evidence="2 3" key="1">
    <citation type="submission" date="2018-11" db="EMBL/GenBank/DDBJ databases">
        <title>Sequencing the genomes of 1000 actinobacteria strains.</title>
        <authorList>
            <person name="Klenk H.-P."/>
        </authorList>
    </citation>
    <scope>NUCLEOTIDE SEQUENCE [LARGE SCALE GENOMIC DNA]</scope>
    <source>
        <strain evidence="2 3">DSM 11294</strain>
    </source>
</reference>
<evidence type="ECO:0000313" key="3">
    <source>
        <dbReference type="Proteomes" id="UP000280668"/>
    </source>
</evidence>
<keyword evidence="3" id="KW-1185">Reference proteome</keyword>